<dbReference type="AlphaFoldDB" id="A0A8K0D8H0"/>
<dbReference type="EMBL" id="VTPC01002883">
    <property type="protein sequence ID" value="KAF2899321.1"/>
    <property type="molecule type" value="Genomic_DNA"/>
</dbReference>
<keyword evidence="3" id="KW-0720">Serine protease</keyword>
<evidence type="ECO:0000256" key="4">
    <source>
        <dbReference type="ARBA" id="ARBA00023157"/>
    </source>
</evidence>
<dbReference type="Pfam" id="PF00089">
    <property type="entry name" value="Trypsin"/>
    <property type="match status" value="1"/>
</dbReference>
<evidence type="ECO:0000313" key="7">
    <source>
        <dbReference type="Proteomes" id="UP000801492"/>
    </source>
</evidence>
<dbReference type="InterPro" id="IPR050430">
    <property type="entry name" value="Peptidase_S1"/>
</dbReference>
<dbReference type="PROSITE" id="PS50240">
    <property type="entry name" value="TRYPSIN_DOM"/>
    <property type="match status" value="1"/>
</dbReference>
<organism evidence="6 7">
    <name type="scientific">Ignelater luminosus</name>
    <name type="common">Cucubano</name>
    <name type="synonym">Pyrophorus luminosus</name>
    <dbReference type="NCBI Taxonomy" id="2038154"/>
    <lineage>
        <taxon>Eukaryota</taxon>
        <taxon>Metazoa</taxon>
        <taxon>Ecdysozoa</taxon>
        <taxon>Arthropoda</taxon>
        <taxon>Hexapoda</taxon>
        <taxon>Insecta</taxon>
        <taxon>Pterygota</taxon>
        <taxon>Neoptera</taxon>
        <taxon>Endopterygota</taxon>
        <taxon>Coleoptera</taxon>
        <taxon>Polyphaga</taxon>
        <taxon>Elateriformia</taxon>
        <taxon>Elateroidea</taxon>
        <taxon>Elateridae</taxon>
        <taxon>Agrypninae</taxon>
        <taxon>Pyrophorini</taxon>
        <taxon>Ignelater</taxon>
    </lineage>
</organism>
<dbReference type="OrthoDB" id="93664at2759"/>
<sequence>MICFRFTEGGKDACGGDSGGPLVVNGMLVGHVSLGVGRAESNQPGVYTKISHPEINSHINECLAKFE</sequence>
<dbReference type="PANTHER" id="PTHR24276:SF91">
    <property type="entry name" value="AT26814P-RELATED"/>
    <property type="match status" value="1"/>
</dbReference>
<keyword evidence="4" id="KW-1015">Disulfide bond</keyword>
<name>A0A8K0D8H0_IGNLU</name>
<reference evidence="6" key="1">
    <citation type="submission" date="2019-08" db="EMBL/GenBank/DDBJ databases">
        <title>The genome of the North American firefly Photinus pyralis.</title>
        <authorList>
            <consortium name="Photinus pyralis genome working group"/>
            <person name="Fallon T.R."/>
            <person name="Sander Lower S.E."/>
            <person name="Weng J.-K."/>
        </authorList>
    </citation>
    <scope>NUCLEOTIDE SEQUENCE</scope>
    <source>
        <strain evidence="6">TRF0915ILg1</strain>
        <tissue evidence="6">Whole body</tissue>
    </source>
</reference>
<evidence type="ECO:0000256" key="1">
    <source>
        <dbReference type="ARBA" id="ARBA00022670"/>
    </source>
</evidence>
<keyword evidence="1" id="KW-0645">Protease</keyword>
<evidence type="ECO:0000259" key="5">
    <source>
        <dbReference type="PROSITE" id="PS50240"/>
    </source>
</evidence>
<dbReference type="InterPro" id="IPR033116">
    <property type="entry name" value="TRYPSIN_SER"/>
</dbReference>
<dbReference type="Gene3D" id="2.40.10.10">
    <property type="entry name" value="Trypsin-like serine proteases"/>
    <property type="match status" value="1"/>
</dbReference>
<evidence type="ECO:0000256" key="3">
    <source>
        <dbReference type="ARBA" id="ARBA00022825"/>
    </source>
</evidence>
<protein>
    <recommendedName>
        <fullName evidence="5">Peptidase S1 domain-containing protein</fullName>
    </recommendedName>
</protein>
<accession>A0A8K0D8H0</accession>
<dbReference type="PROSITE" id="PS00135">
    <property type="entry name" value="TRYPSIN_SER"/>
    <property type="match status" value="1"/>
</dbReference>
<gene>
    <name evidence="6" type="ORF">ILUMI_06854</name>
</gene>
<dbReference type="GO" id="GO:0006508">
    <property type="term" value="P:proteolysis"/>
    <property type="evidence" value="ECO:0007669"/>
    <property type="project" value="UniProtKB-KW"/>
</dbReference>
<dbReference type="Proteomes" id="UP000801492">
    <property type="component" value="Unassembled WGS sequence"/>
</dbReference>
<keyword evidence="7" id="KW-1185">Reference proteome</keyword>
<comment type="caution">
    <text evidence="6">The sequence shown here is derived from an EMBL/GenBank/DDBJ whole genome shotgun (WGS) entry which is preliminary data.</text>
</comment>
<evidence type="ECO:0000256" key="2">
    <source>
        <dbReference type="ARBA" id="ARBA00022801"/>
    </source>
</evidence>
<dbReference type="SUPFAM" id="SSF50494">
    <property type="entry name" value="Trypsin-like serine proteases"/>
    <property type="match status" value="1"/>
</dbReference>
<dbReference type="PANTHER" id="PTHR24276">
    <property type="entry name" value="POLYSERASE-RELATED"/>
    <property type="match status" value="1"/>
</dbReference>
<dbReference type="GO" id="GO:0004252">
    <property type="term" value="F:serine-type endopeptidase activity"/>
    <property type="evidence" value="ECO:0007669"/>
    <property type="project" value="InterPro"/>
</dbReference>
<dbReference type="InterPro" id="IPR009003">
    <property type="entry name" value="Peptidase_S1_PA"/>
</dbReference>
<dbReference type="InterPro" id="IPR001254">
    <property type="entry name" value="Trypsin_dom"/>
</dbReference>
<proteinExistence type="predicted"/>
<dbReference type="InterPro" id="IPR043504">
    <property type="entry name" value="Peptidase_S1_PA_chymotrypsin"/>
</dbReference>
<evidence type="ECO:0000313" key="6">
    <source>
        <dbReference type="EMBL" id="KAF2899321.1"/>
    </source>
</evidence>
<keyword evidence="2" id="KW-0378">Hydrolase</keyword>
<feature type="domain" description="Peptidase S1" evidence="5">
    <location>
        <begin position="1"/>
        <end position="64"/>
    </location>
</feature>